<dbReference type="AlphaFoldDB" id="A0A0L0F9Z9"/>
<keyword evidence="1" id="KW-0812">Transmembrane</keyword>
<evidence type="ECO:0000313" key="2">
    <source>
        <dbReference type="EMBL" id="KNC73549.1"/>
    </source>
</evidence>
<gene>
    <name evidence="2" type="ORF">SARC_13892</name>
</gene>
<protein>
    <submittedName>
        <fullName evidence="2">Uncharacterized protein</fullName>
    </submittedName>
</protein>
<name>A0A0L0F9Z9_9EUKA</name>
<accession>A0A0L0F9Z9</accession>
<keyword evidence="1" id="KW-1133">Transmembrane helix</keyword>
<organism evidence="2 3">
    <name type="scientific">Sphaeroforma arctica JP610</name>
    <dbReference type="NCBI Taxonomy" id="667725"/>
    <lineage>
        <taxon>Eukaryota</taxon>
        <taxon>Ichthyosporea</taxon>
        <taxon>Ichthyophonida</taxon>
        <taxon>Sphaeroforma</taxon>
    </lineage>
</organism>
<dbReference type="RefSeq" id="XP_014147451.1">
    <property type="nucleotide sequence ID" value="XM_014291976.1"/>
</dbReference>
<dbReference type="Proteomes" id="UP000054560">
    <property type="component" value="Unassembled WGS sequence"/>
</dbReference>
<evidence type="ECO:0000313" key="3">
    <source>
        <dbReference type="Proteomes" id="UP000054560"/>
    </source>
</evidence>
<dbReference type="EMBL" id="KQ245477">
    <property type="protein sequence ID" value="KNC73549.1"/>
    <property type="molecule type" value="Genomic_DNA"/>
</dbReference>
<dbReference type="GeneID" id="25914396"/>
<evidence type="ECO:0000256" key="1">
    <source>
        <dbReference type="SAM" id="Phobius"/>
    </source>
</evidence>
<reference evidence="2 3" key="1">
    <citation type="submission" date="2011-02" db="EMBL/GenBank/DDBJ databases">
        <title>The Genome Sequence of Sphaeroforma arctica JP610.</title>
        <authorList>
            <consortium name="The Broad Institute Genome Sequencing Platform"/>
            <person name="Russ C."/>
            <person name="Cuomo C."/>
            <person name="Young S.K."/>
            <person name="Zeng Q."/>
            <person name="Gargeya S."/>
            <person name="Alvarado L."/>
            <person name="Berlin A."/>
            <person name="Chapman S.B."/>
            <person name="Chen Z."/>
            <person name="Freedman E."/>
            <person name="Gellesch M."/>
            <person name="Goldberg J."/>
            <person name="Griggs A."/>
            <person name="Gujja S."/>
            <person name="Heilman E."/>
            <person name="Heiman D."/>
            <person name="Howarth C."/>
            <person name="Mehta T."/>
            <person name="Neiman D."/>
            <person name="Pearson M."/>
            <person name="Roberts A."/>
            <person name="Saif S."/>
            <person name="Shea T."/>
            <person name="Shenoy N."/>
            <person name="Sisk P."/>
            <person name="Stolte C."/>
            <person name="Sykes S."/>
            <person name="White J."/>
            <person name="Yandava C."/>
            <person name="Burger G."/>
            <person name="Gray M.W."/>
            <person name="Holland P.W.H."/>
            <person name="King N."/>
            <person name="Lang F.B.F."/>
            <person name="Roger A.J."/>
            <person name="Ruiz-Trillo I."/>
            <person name="Haas B."/>
            <person name="Nusbaum C."/>
            <person name="Birren B."/>
        </authorList>
    </citation>
    <scope>NUCLEOTIDE SEQUENCE [LARGE SCALE GENOMIC DNA]</scope>
    <source>
        <strain evidence="2 3">JP610</strain>
    </source>
</reference>
<sequence>MNAASAVFQPNFELPLWVREMNGFTFTVLLLVLVVFIYAVFFFFLFRAAENADNSERRPDWLIPPTEKLANRRIAAKRAERAKQAAEKKTE</sequence>
<feature type="transmembrane region" description="Helical" evidence="1">
    <location>
        <begin position="24"/>
        <end position="48"/>
    </location>
</feature>
<keyword evidence="1" id="KW-0472">Membrane</keyword>
<proteinExistence type="predicted"/>
<keyword evidence="3" id="KW-1185">Reference proteome</keyword>